<name>A0A4Y2JZF8_ARAVE</name>
<comment type="caution">
    <text evidence="1">The sequence shown here is derived from an EMBL/GenBank/DDBJ whole genome shotgun (WGS) entry which is preliminary data.</text>
</comment>
<reference evidence="1 2" key="1">
    <citation type="journal article" date="2019" name="Sci. Rep.">
        <title>Orb-weaving spider Araneus ventricosus genome elucidates the spidroin gene catalogue.</title>
        <authorList>
            <person name="Kono N."/>
            <person name="Nakamura H."/>
            <person name="Ohtoshi R."/>
            <person name="Moran D.A.P."/>
            <person name="Shinohara A."/>
            <person name="Yoshida Y."/>
            <person name="Fujiwara M."/>
            <person name="Mori M."/>
            <person name="Tomita M."/>
            <person name="Arakawa K."/>
        </authorList>
    </citation>
    <scope>NUCLEOTIDE SEQUENCE [LARGE SCALE GENOMIC DNA]</scope>
</reference>
<protein>
    <submittedName>
        <fullName evidence="1">Uncharacterized protein</fullName>
    </submittedName>
</protein>
<organism evidence="1 2">
    <name type="scientific">Araneus ventricosus</name>
    <name type="common">Orbweaver spider</name>
    <name type="synonym">Epeira ventricosa</name>
    <dbReference type="NCBI Taxonomy" id="182803"/>
    <lineage>
        <taxon>Eukaryota</taxon>
        <taxon>Metazoa</taxon>
        <taxon>Ecdysozoa</taxon>
        <taxon>Arthropoda</taxon>
        <taxon>Chelicerata</taxon>
        <taxon>Arachnida</taxon>
        <taxon>Araneae</taxon>
        <taxon>Araneomorphae</taxon>
        <taxon>Entelegynae</taxon>
        <taxon>Araneoidea</taxon>
        <taxon>Araneidae</taxon>
        <taxon>Araneus</taxon>
    </lineage>
</organism>
<gene>
    <name evidence="1" type="ORF">AVEN_256428_1</name>
</gene>
<accession>A0A4Y2JZF8</accession>
<proteinExistence type="predicted"/>
<dbReference type="Proteomes" id="UP000499080">
    <property type="component" value="Unassembled WGS sequence"/>
</dbReference>
<keyword evidence="2" id="KW-1185">Reference proteome</keyword>
<sequence>MIRRCGTDRGEQNRVGFLPNTKGFATDVGTCLSVVRRSPQASFVKSANQGILQSASKDRPPSLGDSQRTKSCRFFGEHKGIRSSHFHMFECSSSFPANPIRSIKVKSADQGVLQSASKKPPSPSTGYLQAMINGSRWICSFLMVRGWFTMKIMFSNGRQTAAACIEITQPTAKPPGVSE</sequence>
<evidence type="ECO:0000313" key="1">
    <source>
        <dbReference type="EMBL" id="GBM95631.1"/>
    </source>
</evidence>
<dbReference type="AlphaFoldDB" id="A0A4Y2JZF8"/>
<evidence type="ECO:0000313" key="2">
    <source>
        <dbReference type="Proteomes" id="UP000499080"/>
    </source>
</evidence>
<dbReference type="EMBL" id="BGPR01004074">
    <property type="protein sequence ID" value="GBM95631.1"/>
    <property type="molecule type" value="Genomic_DNA"/>
</dbReference>